<organism evidence="3">
    <name type="scientific">Haptolina brevifila</name>
    <dbReference type="NCBI Taxonomy" id="156173"/>
    <lineage>
        <taxon>Eukaryota</taxon>
        <taxon>Haptista</taxon>
        <taxon>Haptophyta</taxon>
        <taxon>Prymnesiophyceae</taxon>
        <taxon>Prymnesiales</taxon>
        <taxon>Prymnesiaceae</taxon>
        <taxon>Haptolina</taxon>
    </lineage>
</organism>
<name>A0A7S2GCG1_9EUKA</name>
<dbReference type="GO" id="GO:0008718">
    <property type="term" value="F:D-amino-acid dehydrogenase activity"/>
    <property type="evidence" value="ECO:0007669"/>
    <property type="project" value="TreeGrafter"/>
</dbReference>
<gene>
    <name evidence="3" type="ORF">CBRE1094_LOCUS14320</name>
</gene>
<dbReference type="InterPro" id="IPR036188">
    <property type="entry name" value="FAD/NAD-bd_sf"/>
</dbReference>
<dbReference type="PANTHER" id="PTHR13847">
    <property type="entry name" value="SARCOSINE DEHYDROGENASE-RELATED"/>
    <property type="match status" value="1"/>
</dbReference>
<dbReference type="GO" id="GO:0005886">
    <property type="term" value="C:plasma membrane"/>
    <property type="evidence" value="ECO:0007669"/>
    <property type="project" value="TreeGrafter"/>
</dbReference>
<dbReference type="PANTHER" id="PTHR13847:SF280">
    <property type="entry name" value="D-AMINO ACID DEHYDROGENASE"/>
    <property type="match status" value="1"/>
</dbReference>
<feature type="domain" description="FAD dependent oxidoreductase" evidence="2">
    <location>
        <begin position="24"/>
        <end position="428"/>
    </location>
</feature>
<sequence length="462" mass="50985">MRRSLLVGSVRGLATTRRPMKKMAVIGAGITGVTTARALMERGFDVTVFDRHRYAAMETSFANGGQLSASNAEVWNSTGTILKGIKWMFQKDAPLLMNPLADISWHKYSWMAEFMSQIPNYRSNTIDTVKLAIAARELLLKHAKTYGFDFNPEHRGILHFYSDQKEFEHAAKVNELYAEGGLERDLVTNKQIGEIEPALAGGNYLGGYFTPSDFTGDIHRYTVGLAEGIEKEGVKFRMGNAVESIEHHGKRMTGPKGYGYGVAVRLDNYESESFDGVVICAGVLSRGIASSLGDRVNIYPVKGYSITVNLNDEKSQNAAPWVSLLDDKAKIVTSRLGIDRFRIAGTAEFNGYNRDIRNDRIEPLIRWCNTHFPDINTKEVVPWAGLRPMMPTMLPRVGAGKKPGVFYNTGHGHLGWTLSAATAEMVGDAVAQVAENGYTGPMYTFAVNENIWSGHRLSVGTA</sequence>
<evidence type="ECO:0000256" key="1">
    <source>
        <dbReference type="ARBA" id="ARBA00009410"/>
    </source>
</evidence>
<dbReference type="EMBL" id="HBGU01026378">
    <property type="protein sequence ID" value="CAD9445829.1"/>
    <property type="molecule type" value="Transcribed_RNA"/>
</dbReference>
<dbReference type="SUPFAM" id="SSF51905">
    <property type="entry name" value="FAD/NAD(P)-binding domain"/>
    <property type="match status" value="1"/>
</dbReference>
<accession>A0A7S2GCG1</accession>
<reference evidence="3" key="1">
    <citation type="submission" date="2021-01" db="EMBL/GenBank/DDBJ databases">
        <authorList>
            <person name="Corre E."/>
            <person name="Pelletier E."/>
            <person name="Niang G."/>
            <person name="Scheremetjew M."/>
            <person name="Finn R."/>
            <person name="Kale V."/>
            <person name="Holt S."/>
            <person name="Cochrane G."/>
            <person name="Meng A."/>
            <person name="Brown T."/>
            <person name="Cohen L."/>
        </authorList>
    </citation>
    <scope>NUCLEOTIDE SEQUENCE</scope>
    <source>
        <strain evidence="3">UTEX LB 985</strain>
    </source>
</reference>
<dbReference type="Gene3D" id="3.30.9.10">
    <property type="entry name" value="D-Amino Acid Oxidase, subunit A, domain 2"/>
    <property type="match status" value="1"/>
</dbReference>
<proteinExistence type="inferred from homology"/>
<protein>
    <recommendedName>
        <fullName evidence="2">FAD dependent oxidoreductase domain-containing protein</fullName>
    </recommendedName>
</protein>
<dbReference type="AlphaFoldDB" id="A0A7S2GCG1"/>
<dbReference type="Pfam" id="PF01266">
    <property type="entry name" value="DAO"/>
    <property type="match status" value="1"/>
</dbReference>
<dbReference type="SUPFAM" id="SSF54373">
    <property type="entry name" value="FAD-linked reductases, C-terminal domain"/>
    <property type="match status" value="1"/>
</dbReference>
<dbReference type="GO" id="GO:0005737">
    <property type="term" value="C:cytoplasm"/>
    <property type="evidence" value="ECO:0007669"/>
    <property type="project" value="TreeGrafter"/>
</dbReference>
<dbReference type="InterPro" id="IPR006076">
    <property type="entry name" value="FAD-dep_OxRdtase"/>
</dbReference>
<comment type="similarity">
    <text evidence="1">Belongs to the DadA oxidoreductase family.</text>
</comment>
<dbReference type="GO" id="GO:0055130">
    <property type="term" value="P:D-alanine catabolic process"/>
    <property type="evidence" value="ECO:0007669"/>
    <property type="project" value="TreeGrafter"/>
</dbReference>
<dbReference type="Gene3D" id="3.50.50.60">
    <property type="entry name" value="FAD/NAD(P)-binding domain"/>
    <property type="match status" value="2"/>
</dbReference>
<evidence type="ECO:0000259" key="2">
    <source>
        <dbReference type="Pfam" id="PF01266"/>
    </source>
</evidence>
<evidence type="ECO:0000313" key="3">
    <source>
        <dbReference type="EMBL" id="CAD9445829.1"/>
    </source>
</evidence>
<dbReference type="NCBIfam" id="NF009074">
    <property type="entry name" value="PRK12409.1"/>
    <property type="match status" value="1"/>
</dbReference>